<dbReference type="EMBL" id="JTHP01000015">
    <property type="protein sequence ID" value="KJD45752.1"/>
    <property type="molecule type" value="Genomic_DNA"/>
</dbReference>
<protein>
    <submittedName>
        <fullName evidence="4">Transcriptional regulator</fullName>
    </submittedName>
</protein>
<evidence type="ECO:0000313" key="4">
    <source>
        <dbReference type="EMBL" id="KJD45752.1"/>
    </source>
</evidence>
<dbReference type="InterPro" id="IPR001647">
    <property type="entry name" value="HTH_TetR"/>
</dbReference>
<sequence>MNEDIRIYKTKIAIERALIELLQQHDFKDITIKKICDQSLIGRSTFYSHYLDKYDLLEKIVKQYASDFKVEVEHRFVAMEDGKVANAIELVTDKMIKNKLEISTLLAVHEVTADLRKEFEQILFRTCLDYLKQQISSISIALEYLAELYAANSMMSIHWVLKNGKDANIILLLDQMQEYIFNQLKSDLYQG</sequence>
<feature type="DNA-binding region" description="H-T-H motif" evidence="2">
    <location>
        <begin position="31"/>
        <end position="50"/>
    </location>
</feature>
<dbReference type="Proteomes" id="UP000032534">
    <property type="component" value="Unassembled WGS sequence"/>
</dbReference>
<dbReference type="InterPro" id="IPR009057">
    <property type="entry name" value="Homeodomain-like_sf"/>
</dbReference>
<dbReference type="AlphaFoldDB" id="A0A0D7X6Y4"/>
<organism evidence="4 5">
    <name type="scientific">Paenibacillus terrae</name>
    <dbReference type="NCBI Taxonomy" id="159743"/>
    <lineage>
        <taxon>Bacteria</taxon>
        <taxon>Bacillati</taxon>
        <taxon>Bacillota</taxon>
        <taxon>Bacilli</taxon>
        <taxon>Bacillales</taxon>
        <taxon>Paenibacillaceae</taxon>
        <taxon>Paenibacillus</taxon>
    </lineage>
</organism>
<dbReference type="PATRIC" id="fig|159743.3.peg.2158"/>
<dbReference type="SUPFAM" id="SSF46689">
    <property type="entry name" value="Homeodomain-like"/>
    <property type="match status" value="1"/>
</dbReference>
<reference evidence="4 5" key="1">
    <citation type="submission" date="2014-11" db="EMBL/GenBank/DDBJ databases">
        <title>Draft Genome Sequences of Paenibacillus polymyxa NRRL B-30509 and Paenibacillus terrae NRRL B-30644, Strains from a Poultry Environment that Produce Tridecaptin A and Paenicidins.</title>
        <authorList>
            <person name="van Belkum M.J."/>
            <person name="Lohans C.T."/>
            <person name="Vederas J.C."/>
        </authorList>
    </citation>
    <scope>NUCLEOTIDE SEQUENCE [LARGE SCALE GENOMIC DNA]</scope>
    <source>
        <strain evidence="4 5">NRRL B-30644</strain>
    </source>
</reference>
<evidence type="ECO:0000256" key="1">
    <source>
        <dbReference type="ARBA" id="ARBA00023125"/>
    </source>
</evidence>
<dbReference type="OrthoDB" id="9810250at2"/>
<proteinExistence type="predicted"/>
<evidence type="ECO:0000259" key="3">
    <source>
        <dbReference type="PROSITE" id="PS50977"/>
    </source>
</evidence>
<dbReference type="PROSITE" id="PS50977">
    <property type="entry name" value="HTH_TETR_2"/>
    <property type="match status" value="1"/>
</dbReference>
<evidence type="ECO:0000313" key="5">
    <source>
        <dbReference type="Proteomes" id="UP000032534"/>
    </source>
</evidence>
<accession>A0A0D7X6Y4</accession>
<dbReference type="GO" id="GO:0003677">
    <property type="term" value="F:DNA binding"/>
    <property type="evidence" value="ECO:0007669"/>
    <property type="project" value="UniProtKB-UniRule"/>
</dbReference>
<dbReference type="Gene3D" id="1.10.357.10">
    <property type="entry name" value="Tetracycline Repressor, domain 2"/>
    <property type="match status" value="1"/>
</dbReference>
<comment type="caution">
    <text evidence="4">The sequence shown here is derived from an EMBL/GenBank/DDBJ whole genome shotgun (WGS) entry which is preliminary data.</text>
</comment>
<feature type="domain" description="HTH tetR-type" evidence="3">
    <location>
        <begin position="8"/>
        <end position="68"/>
    </location>
</feature>
<dbReference type="RefSeq" id="WP_044645938.1">
    <property type="nucleotide sequence ID" value="NZ_JTHP01000015.1"/>
</dbReference>
<dbReference type="InterPro" id="IPR050624">
    <property type="entry name" value="HTH-type_Tx_Regulator"/>
</dbReference>
<name>A0A0D7X6Y4_9BACL</name>
<dbReference type="PANTHER" id="PTHR43479:SF16">
    <property type="entry name" value="HTH TETR-TYPE DOMAIN-CONTAINING PROTEIN"/>
    <property type="match status" value="1"/>
</dbReference>
<dbReference type="PANTHER" id="PTHR43479">
    <property type="entry name" value="ACREF/ENVCD OPERON REPRESSOR-RELATED"/>
    <property type="match status" value="1"/>
</dbReference>
<keyword evidence="5" id="KW-1185">Reference proteome</keyword>
<keyword evidence="1 2" id="KW-0238">DNA-binding</keyword>
<gene>
    <name evidence="4" type="ORF">QD47_09665</name>
</gene>
<evidence type="ECO:0000256" key="2">
    <source>
        <dbReference type="PROSITE-ProRule" id="PRU00335"/>
    </source>
</evidence>